<dbReference type="RefSeq" id="WP_189626621.1">
    <property type="nucleotide sequence ID" value="NZ_BNAF01000007.1"/>
</dbReference>
<gene>
    <name evidence="2" type="ORF">GCM10017764_21030</name>
</gene>
<sequence length="219" mass="24250">MKTKLLAVSTLLFVTGFAIGQEVPKRKLPLEISFAAGFEHANFSNLNARLKMQGLDKQSAFLMSGGVGIAYRTKPLIIGVQHNISGDFSDNDFSQNYLRFYLSTNTISFGSIITAPELGIGYQDTRVHVVQSDMSGTFDDFLQTRANRIRVDQRGAVADVGITFKRFVKERSLYLPFFRVGYKHGLHPGKWQVANAEATGAPADRVRGFYAQLTAGFGR</sequence>
<dbReference type="EMBL" id="BNAF01000007">
    <property type="protein sequence ID" value="GHE37556.1"/>
    <property type="molecule type" value="Genomic_DNA"/>
</dbReference>
<keyword evidence="3" id="KW-1185">Reference proteome</keyword>
<name>A0ABQ3HV37_9SPHI</name>
<feature type="signal peptide" evidence="1">
    <location>
        <begin position="1"/>
        <end position="20"/>
    </location>
</feature>
<accession>A0ABQ3HV37</accession>
<evidence type="ECO:0008006" key="4">
    <source>
        <dbReference type="Google" id="ProtNLM"/>
    </source>
</evidence>
<evidence type="ECO:0000256" key="1">
    <source>
        <dbReference type="SAM" id="SignalP"/>
    </source>
</evidence>
<comment type="caution">
    <text evidence="2">The sequence shown here is derived from an EMBL/GenBank/DDBJ whole genome shotgun (WGS) entry which is preliminary data.</text>
</comment>
<keyword evidence="1" id="KW-0732">Signal</keyword>
<organism evidence="2 3">
    <name type="scientific">Sphingobacterium griseoflavum</name>
    <dbReference type="NCBI Taxonomy" id="1474952"/>
    <lineage>
        <taxon>Bacteria</taxon>
        <taxon>Pseudomonadati</taxon>
        <taxon>Bacteroidota</taxon>
        <taxon>Sphingobacteriia</taxon>
        <taxon>Sphingobacteriales</taxon>
        <taxon>Sphingobacteriaceae</taxon>
        <taxon>Sphingobacterium</taxon>
    </lineage>
</organism>
<feature type="chain" id="PRO_5046186976" description="Outer membrane protein beta-barrel domain-containing protein" evidence="1">
    <location>
        <begin position="21"/>
        <end position="219"/>
    </location>
</feature>
<reference evidence="3" key="1">
    <citation type="journal article" date="2019" name="Int. J. Syst. Evol. Microbiol.">
        <title>The Global Catalogue of Microorganisms (GCM) 10K type strain sequencing project: providing services to taxonomists for standard genome sequencing and annotation.</title>
        <authorList>
            <consortium name="The Broad Institute Genomics Platform"/>
            <consortium name="The Broad Institute Genome Sequencing Center for Infectious Disease"/>
            <person name="Wu L."/>
            <person name="Ma J."/>
        </authorList>
    </citation>
    <scope>NUCLEOTIDE SEQUENCE [LARGE SCALE GENOMIC DNA]</scope>
    <source>
        <strain evidence="3">CGMCC 1.12966</strain>
    </source>
</reference>
<protein>
    <recommendedName>
        <fullName evidence="4">Outer membrane protein beta-barrel domain-containing protein</fullName>
    </recommendedName>
</protein>
<evidence type="ECO:0000313" key="2">
    <source>
        <dbReference type="EMBL" id="GHE37556.1"/>
    </source>
</evidence>
<proteinExistence type="predicted"/>
<evidence type="ECO:0000313" key="3">
    <source>
        <dbReference type="Proteomes" id="UP000620550"/>
    </source>
</evidence>
<dbReference type="Proteomes" id="UP000620550">
    <property type="component" value="Unassembled WGS sequence"/>
</dbReference>